<dbReference type="RefSeq" id="WP_184246229.1">
    <property type="nucleotide sequence ID" value="NZ_BAAACU010000028.1"/>
</dbReference>
<evidence type="ECO:0000313" key="1">
    <source>
        <dbReference type="EMBL" id="MBB6512640.1"/>
    </source>
</evidence>
<proteinExistence type="predicted"/>
<organism evidence="1 2">
    <name type="scientific">Gracilibacillus halotolerans</name>
    <dbReference type="NCBI Taxonomy" id="74386"/>
    <lineage>
        <taxon>Bacteria</taxon>
        <taxon>Bacillati</taxon>
        <taxon>Bacillota</taxon>
        <taxon>Bacilli</taxon>
        <taxon>Bacillales</taxon>
        <taxon>Bacillaceae</taxon>
        <taxon>Gracilibacillus</taxon>
    </lineage>
</organism>
<name>A0A841RF20_9BACI</name>
<gene>
    <name evidence="1" type="ORF">GGQ92_001426</name>
</gene>
<protein>
    <recommendedName>
        <fullName evidence="3">DUF3939 domain-containing protein</fullName>
    </recommendedName>
</protein>
<comment type="caution">
    <text evidence="1">The sequence shown here is derived from an EMBL/GenBank/DDBJ whole genome shotgun (WGS) entry which is preliminary data.</text>
</comment>
<keyword evidence="2" id="KW-1185">Reference proteome</keyword>
<dbReference type="EMBL" id="JACHON010000004">
    <property type="protein sequence ID" value="MBB6512640.1"/>
    <property type="molecule type" value="Genomic_DNA"/>
</dbReference>
<dbReference type="InterPro" id="IPR025071">
    <property type="entry name" value="DUF3939"/>
</dbReference>
<evidence type="ECO:0008006" key="3">
    <source>
        <dbReference type="Google" id="ProtNLM"/>
    </source>
</evidence>
<accession>A0A841RF20</accession>
<evidence type="ECO:0000313" key="2">
    <source>
        <dbReference type="Proteomes" id="UP000572212"/>
    </source>
</evidence>
<dbReference type="Proteomes" id="UP000572212">
    <property type="component" value="Unassembled WGS sequence"/>
</dbReference>
<reference evidence="1 2" key="1">
    <citation type="submission" date="2020-08" db="EMBL/GenBank/DDBJ databases">
        <title>Genomic Encyclopedia of Type Strains, Phase IV (KMG-IV): sequencing the most valuable type-strain genomes for metagenomic binning, comparative biology and taxonomic classification.</title>
        <authorList>
            <person name="Goeker M."/>
        </authorList>
    </citation>
    <scope>NUCLEOTIDE SEQUENCE [LARGE SCALE GENOMIC DNA]</scope>
    <source>
        <strain evidence="1 2">DSM 11805</strain>
    </source>
</reference>
<dbReference type="AlphaFoldDB" id="A0A841RF20"/>
<dbReference type="Pfam" id="PF13075">
    <property type="entry name" value="DUF3939"/>
    <property type="match status" value="1"/>
</dbReference>
<sequence length="153" mass="18445">MWFFRKRKKEDKKYPIKSISYEEIRDAIREYGKNLPDNVPLGIIIQDNLEIDYQLLAPFLKAVPKEKYYMSKETYEIFPEEEKHIAVAVDTIQRAVDQYVDIKKELPVIDDDPYRRVSYHKLEQLKLLDERPNPIIDFYITDEEYLITRKKPS</sequence>